<dbReference type="SUPFAM" id="SSF57701">
    <property type="entry name" value="Zn2/Cys6 DNA-binding domain"/>
    <property type="match status" value="1"/>
</dbReference>
<evidence type="ECO:0000259" key="4">
    <source>
        <dbReference type="PROSITE" id="PS50048"/>
    </source>
</evidence>
<dbReference type="InterPro" id="IPR029058">
    <property type="entry name" value="AB_hydrolase_fold"/>
</dbReference>
<dbReference type="CDD" id="cd00067">
    <property type="entry name" value="GAL4"/>
    <property type="match status" value="1"/>
</dbReference>
<feature type="domain" description="Zn(2)-C6 fungal-type" evidence="4">
    <location>
        <begin position="24"/>
        <end position="56"/>
    </location>
</feature>
<dbReference type="Proteomes" id="UP001369815">
    <property type="component" value="Unassembled WGS sequence"/>
</dbReference>
<dbReference type="Pfam" id="PF20684">
    <property type="entry name" value="Fung_rhodopsin"/>
    <property type="match status" value="1"/>
</dbReference>
<dbReference type="InterPro" id="IPR049326">
    <property type="entry name" value="Rhodopsin_dom_fungi"/>
</dbReference>
<dbReference type="InterPro" id="IPR036864">
    <property type="entry name" value="Zn2-C6_fun-type_DNA-bd_sf"/>
</dbReference>
<dbReference type="EMBL" id="JBANMG010000004">
    <property type="protein sequence ID" value="KAK6954034.1"/>
    <property type="molecule type" value="Genomic_DNA"/>
</dbReference>
<accession>A0AAX6MNG9</accession>
<dbReference type="Pfam" id="PF11951">
    <property type="entry name" value="Fungal_trans_2"/>
    <property type="match status" value="1"/>
</dbReference>
<evidence type="ECO:0000256" key="2">
    <source>
        <dbReference type="SAM" id="MobiDB-lite"/>
    </source>
</evidence>
<feature type="transmembrane region" description="Helical" evidence="3">
    <location>
        <begin position="960"/>
        <end position="982"/>
    </location>
</feature>
<dbReference type="InterPro" id="IPR021858">
    <property type="entry name" value="Fun_TF"/>
</dbReference>
<dbReference type="Gene3D" id="1.20.1440.110">
    <property type="entry name" value="acylaminoacyl peptidase"/>
    <property type="match status" value="1"/>
</dbReference>
<dbReference type="PROSITE" id="PS50048">
    <property type="entry name" value="ZN2_CY6_FUNGAL_2"/>
    <property type="match status" value="1"/>
</dbReference>
<dbReference type="Pfam" id="PF12697">
    <property type="entry name" value="Abhydrolase_6"/>
    <property type="match status" value="1"/>
</dbReference>
<dbReference type="GO" id="GO:0008270">
    <property type="term" value="F:zinc ion binding"/>
    <property type="evidence" value="ECO:0007669"/>
    <property type="project" value="InterPro"/>
</dbReference>
<dbReference type="SUPFAM" id="SSF53474">
    <property type="entry name" value="alpha/beta-Hydrolases"/>
    <property type="match status" value="1"/>
</dbReference>
<feature type="transmembrane region" description="Helical" evidence="3">
    <location>
        <begin position="877"/>
        <end position="905"/>
    </location>
</feature>
<feature type="transmembrane region" description="Helical" evidence="3">
    <location>
        <begin position="1002"/>
        <end position="1021"/>
    </location>
</feature>
<evidence type="ECO:0000256" key="3">
    <source>
        <dbReference type="SAM" id="Phobius"/>
    </source>
</evidence>
<keyword evidence="3" id="KW-0472">Membrane</keyword>
<protein>
    <recommendedName>
        <fullName evidence="4">Zn(2)-C6 fungal-type domain-containing protein</fullName>
    </recommendedName>
</protein>
<keyword evidence="1" id="KW-0539">Nucleus</keyword>
<name>A0AAX6MNG9_9PEZI</name>
<proteinExistence type="predicted"/>
<keyword evidence="3" id="KW-1133">Transmembrane helix</keyword>
<gene>
    <name evidence="5" type="ORF">Daesc_003996</name>
</gene>
<feature type="region of interest" description="Disordered" evidence="2">
    <location>
        <begin position="1032"/>
        <end position="1101"/>
    </location>
</feature>
<dbReference type="InterPro" id="IPR000073">
    <property type="entry name" value="AB_hydrolase_1"/>
</dbReference>
<dbReference type="Gene3D" id="4.10.240.10">
    <property type="entry name" value="Zn(2)-C6 fungal-type DNA-binding domain"/>
    <property type="match status" value="1"/>
</dbReference>
<comment type="caution">
    <text evidence="5">The sequence shown here is derived from an EMBL/GenBank/DDBJ whole genome shotgun (WGS) entry which is preliminary data.</text>
</comment>
<dbReference type="AlphaFoldDB" id="A0AAX6MNG9"/>
<dbReference type="GO" id="GO:0001228">
    <property type="term" value="F:DNA-binding transcription activator activity, RNA polymerase II-specific"/>
    <property type="evidence" value="ECO:0007669"/>
    <property type="project" value="TreeGrafter"/>
</dbReference>
<dbReference type="PANTHER" id="PTHR47784:SF5">
    <property type="entry name" value="STEROL UPTAKE CONTROL PROTEIN 2"/>
    <property type="match status" value="1"/>
</dbReference>
<feature type="transmembrane region" description="Helical" evidence="3">
    <location>
        <begin position="925"/>
        <end position="948"/>
    </location>
</feature>
<evidence type="ECO:0000313" key="6">
    <source>
        <dbReference type="Proteomes" id="UP001369815"/>
    </source>
</evidence>
<feature type="transmembrane region" description="Helical" evidence="3">
    <location>
        <begin position="851"/>
        <end position="870"/>
    </location>
</feature>
<keyword evidence="6" id="KW-1185">Reference proteome</keyword>
<dbReference type="Gene3D" id="3.40.50.1820">
    <property type="entry name" value="alpha/beta hydrolase"/>
    <property type="match status" value="1"/>
</dbReference>
<dbReference type="SMART" id="SM00066">
    <property type="entry name" value="GAL4"/>
    <property type="match status" value="1"/>
</dbReference>
<reference evidence="5 6" key="1">
    <citation type="journal article" date="2024" name="Front Chem Biol">
        <title>Unveiling the potential of Daldinia eschscholtzii MFLUCC 19-0629 through bioactivity and bioinformatics studies for enhanced sustainable agriculture production.</title>
        <authorList>
            <person name="Brooks S."/>
            <person name="Weaver J.A."/>
            <person name="Klomchit A."/>
            <person name="Alharthi S.A."/>
            <person name="Onlamun T."/>
            <person name="Nurani R."/>
            <person name="Vong T.K."/>
            <person name="Alberti F."/>
            <person name="Greco C."/>
        </authorList>
    </citation>
    <scope>NUCLEOTIDE SEQUENCE [LARGE SCALE GENOMIC DNA]</scope>
    <source>
        <strain evidence="5">MFLUCC 19-0629</strain>
    </source>
</reference>
<feature type="compositionally biased region" description="Basic and acidic residues" evidence="2">
    <location>
        <begin position="77"/>
        <end position="91"/>
    </location>
</feature>
<evidence type="ECO:0000313" key="5">
    <source>
        <dbReference type="EMBL" id="KAK6954034.1"/>
    </source>
</evidence>
<feature type="compositionally biased region" description="Low complexity" evidence="2">
    <location>
        <begin position="1090"/>
        <end position="1101"/>
    </location>
</feature>
<dbReference type="Pfam" id="PF00172">
    <property type="entry name" value="Zn_clus"/>
    <property type="match status" value="1"/>
</dbReference>
<dbReference type="PANTHER" id="PTHR47784">
    <property type="entry name" value="STEROL UPTAKE CONTROL PROTEIN 2"/>
    <property type="match status" value="1"/>
</dbReference>
<evidence type="ECO:0000256" key="1">
    <source>
        <dbReference type="ARBA" id="ARBA00023242"/>
    </source>
</evidence>
<dbReference type="InterPro" id="IPR001138">
    <property type="entry name" value="Zn2Cys6_DnaBD"/>
</dbReference>
<feature type="region of interest" description="Disordered" evidence="2">
    <location>
        <begin position="61"/>
        <end position="91"/>
    </location>
</feature>
<organism evidence="5 6">
    <name type="scientific">Daldinia eschscholtzii</name>
    <dbReference type="NCBI Taxonomy" id="292717"/>
    <lineage>
        <taxon>Eukaryota</taxon>
        <taxon>Fungi</taxon>
        <taxon>Dikarya</taxon>
        <taxon>Ascomycota</taxon>
        <taxon>Pezizomycotina</taxon>
        <taxon>Sordariomycetes</taxon>
        <taxon>Xylariomycetidae</taxon>
        <taxon>Xylariales</taxon>
        <taxon>Hypoxylaceae</taxon>
        <taxon>Daldinia</taxon>
    </lineage>
</organism>
<sequence length="1133" mass="125456">MASGSSLPLPHRVPKLGHKKSMFGCQRCRARRVKVVCNEEKPICHNCKRHGLPCIYDRDASAKGSGKPTLAQSPPYKSEESDPPESRTRRMTETRLMHQYVVETGETLAIDNRTKDLFSRVVPKFALDSDALLYSMYTVSALHLAKLGRGEEIAGGAENVANTYYAMAVREHKKELSNVNRQTADAVCLTSCLIRAVALLQLEGRSLQPYIPPWQWIALIQASTSTFVEVVKRMGPDPQSPVFQLIKDTRSIHNNGKPPDVRDYQRLQHLMDRSDEIRAVEPWDEDIQATYEVTLTYLCTILDLIDEQGLSTSALRRVIMFPMLAGRRFVELVREGAPRSLVILAHYFAVLTKFENVWWVAHVGADELHAIAGVLPDIWQGLIAWPLKGLPHVGNKFQVAQPAKRGNDSDTASMLQLNPDEDFHFEILRPLAFTAYQGADVGEVLVAANRIVAGDFESWYNAFISLADRVHGQASAIDSNRYPVSARNALFREATYYRSADFFLHGNWNDSRINTIWDKQLAAFDKAISLLPDPAERITLQGKGFQIPAVFFSSGQPGPRPTLLLCNGYDGSQEELYHVIGAAALQRGINVISFEGPGQPTVRRQQNLGFIPEWEEVVTPVVDYVISRGDVDAKKIGLFGLSFGGYLAPRAAAFEHRLAAVIAFDGLYSFAQAIFDQFGPQMEALYRSGNASAFDANVAALLAQPTGVPTSVRWGIQQGLWAFKETSAFAWATKVEQYTLDNVVGNITAPVFVADADNDMFFKGQAKILADKLGDRATYHVFKSADGAGEHCSLGAVVLSGQVILDWFQDVILLMTVQVKPGLFRHTWNVPVSALTVTVFEGHFVGEVLNMIAHAFVKSSIPVFFIRVFGSLKWVRYTCYVLTVAVVIFSASPLVSLVVVCMPVPSERWDSAFVAMCATSSGPQTIAMGIFAVIFDIIVVIMPIFITARLVIDPDKKRNLIIVFLIGFLVVATSVTGLAYRIIVRDGNDPLWIDGNIAITSYTEIFGTAIVGCIPGLRAFWLDMTDKARRWSKLPSGRQHPDRNETSSLPGEFGFPAKVPPLSSSGSRRHYKRPEAVRSLGSTQGLKDQLTPLTPLTPTHRPTVTLHRAVDNTLHSDVNRDGYLGRARHGVRR</sequence>
<keyword evidence="3" id="KW-0812">Transmembrane</keyword>
<dbReference type="InterPro" id="IPR053157">
    <property type="entry name" value="Sterol_Uptake_Regulator"/>
</dbReference>